<protein>
    <submittedName>
        <fullName evidence="2">DUF3175 domain-containing protein</fullName>
    </submittedName>
</protein>
<organism evidence="2 3">
    <name type="scientific">Stakelama saccharophila</name>
    <dbReference type="NCBI Taxonomy" id="3075605"/>
    <lineage>
        <taxon>Bacteria</taxon>
        <taxon>Pseudomonadati</taxon>
        <taxon>Pseudomonadota</taxon>
        <taxon>Alphaproteobacteria</taxon>
        <taxon>Sphingomonadales</taxon>
        <taxon>Sphingomonadaceae</taxon>
        <taxon>Stakelama</taxon>
    </lineage>
</organism>
<dbReference type="EMBL" id="CP135076">
    <property type="protein sequence ID" value="WNO54333.1"/>
    <property type="molecule type" value="Genomic_DNA"/>
</dbReference>
<accession>A0ABZ0BAN8</accession>
<keyword evidence="3" id="KW-1185">Reference proteome</keyword>
<dbReference type="Proteomes" id="UP001302249">
    <property type="component" value="Chromosome"/>
</dbReference>
<reference evidence="2 3" key="1">
    <citation type="submission" date="2023-09" db="EMBL/GenBank/DDBJ databases">
        <authorList>
            <person name="Rey-Velasco X."/>
        </authorList>
    </citation>
    <scope>NUCLEOTIDE SEQUENCE [LARGE SCALE GENOMIC DNA]</scope>
    <source>
        <strain evidence="2 3">W311</strain>
    </source>
</reference>
<dbReference type="RefSeq" id="WP_313916703.1">
    <property type="nucleotide sequence ID" value="NZ_CP135076.1"/>
</dbReference>
<name>A0ABZ0BAN8_9SPHN</name>
<dbReference type="Pfam" id="PF11373">
    <property type="entry name" value="DUF3175"/>
    <property type="match status" value="1"/>
</dbReference>
<evidence type="ECO:0000313" key="3">
    <source>
        <dbReference type="Proteomes" id="UP001302249"/>
    </source>
</evidence>
<evidence type="ECO:0000313" key="2">
    <source>
        <dbReference type="EMBL" id="WNO54333.1"/>
    </source>
</evidence>
<evidence type="ECO:0000256" key="1">
    <source>
        <dbReference type="SAM" id="MobiDB-lite"/>
    </source>
</evidence>
<gene>
    <name evidence="2" type="ORF">RPR59_03495</name>
</gene>
<proteinExistence type="predicted"/>
<dbReference type="InterPro" id="IPR021513">
    <property type="entry name" value="Phage_RSL1_Orf186"/>
</dbReference>
<feature type="region of interest" description="Disordered" evidence="1">
    <location>
        <begin position="1"/>
        <end position="24"/>
    </location>
</feature>
<sequence>MAKSRKWSQGVTGHSDALDLEEGVFSGKDPDAIAESLRKSAEASDRKKGSPYQSAMSMLTFYINRAGKDLDPKQKKVLEDAKDSLRRAFGRD</sequence>